<feature type="domain" description="Erythromycin biosynthesis protein CIII-like C-terminal" evidence="3">
    <location>
        <begin position="254"/>
        <end position="373"/>
    </location>
</feature>
<organism evidence="4 5">
    <name type="scientific">Sarcina ventriculi</name>
    <name type="common">Clostridium ventriculi</name>
    <dbReference type="NCBI Taxonomy" id="1267"/>
    <lineage>
        <taxon>Bacteria</taxon>
        <taxon>Bacillati</taxon>
        <taxon>Bacillota</taxon>
        <taxon>Clostridia</taxon>
        <taxon>Eubacteriales</taxon>
        <taxon>Clostridiaceae</taxon>
        <taxon>Sarcina</taxon>
    </lineage>
</organism>
<dbReference type="Proteomes" id="UP000095488">
    <property type="component" value="Unassembled WGS sequence"/>
</dbReference>
<protein>
    <submittedName>
        <fullName evidence="4">Oleandomycin glycosyltransferase</fullName>
        <ecNumber evidence="4">2.4.1.-</ecNumber>
    </submittedName>
</protein>
<dbReference type="NCBIfam" id="TIGR01426">
    <property type="entry name" value="MGT"/>
    <property type="match status" value="1"/>
</dbReference>
<dbReference type="SUPFAM" id="SSF53756">
    <property type="entry name" value="UDP-Glycosyltransferase/glycogen phosphorylase"/>
    <property type="match status" value="1"/>
</dbReference>
<keyword evidence="2 4" id="KW-0808">Transferase</keyword>
<keyword evidence="4" id="KW-0328">Glycosyltransferase</keyword>
<sequence>MSRGLFLILPGHGHVNPTIGLVNELVNKGDKIVYITAEEFRDKLEKVGAKFLGYELEDGSLKFNPNEINKSMQDLNNSATLMEKFMETSKKTLELIFTLTGEFDYLVIDHFLLLDTDLFASKFNIKKIISSITTFALNEKLMDDMFNLMMSTLTKSGATIPQDIKENMAGIREAFLNKKCDLKIVFTSKYYQPYGDEFDDSFKFVGPSIFDRKELVDFKIEKTNNKKLILASLGTVANENQVFYKNCFEALGGRNDIDVIMSIGKRININDLGEIPKNFKVYNYVPQLEVLKHVDLFITHGGMNSSSEGLYNDVPLIVVPQFGDQPIVANRVADLKAGLALIGDENLIPSAISKAVDKVLSCNLYKENAQKIGKSLRELNGYKEAANLIKKILLK</sequence>
<dbReference type="EC" id="2.4.1.-" evidence="4"/>
<dbReference type="Pfam" id="PF06722">
    <property type="entry name" value="EryCIII-like_C"/>
    <property type="match status" value="1"/>
</dbReference>
<evidence type="ECO:0000259" key="3">
    <source>
        <dbReference type="Pfam" id="PF06722"/>
    </source>
</evidence>
<dbReference type="PANTHER" id="PTHR48050">
    <property type="entry name" value="STEROL 3-BETA-GLUCOSYLTRANSFERASE"/>
    <property type="match status" value="1"/>
</dbReference>
<evidence type="ECO:0000256" key="2">
    <source>
        <dbReference type="ARBA" id="ARBA00022679"/>
    </source>
</evidence>
<comment type="caution">
    <text evidence="4">The sequence shown here is derived from an EMBL/GenBank/DDBJ whole genome shotgun (WGS) entry which is preliminary data.</text>
</comment>
<dbReference type="InterPro" id="IPR050426">
    <property type="entry name" value="Glycosyltransferase_28"/>
</dbReference>
<proteinExistence type="inferred from homology"/>
<dbReference type="PANTHER" id="PTHR48050:SF13">
    <property type="entry name" value="STEROL 3-BETA-GLUCOSYLTRANSFERASE UGT80A2"/>
    <property type="match status" value="1"/>
</dbReference>
<dbReference type="GO" id="GO:0016757">
    <property type="term" value="F:glycosyltransferase activity"/>
    <property type="evidence" value="ECO:0007669"/>
    <property type="project" value="UniProtKB-KW"/>
</dbReference>
<evidence type="ECO:0000313" key="5">
    <source>
        <dbReference type="Proteomes" id="UP000095488"/>
    </source>
</evidence>
<accession>A0ABM9UND5</accession>
<evidence type="ECO:0000313" key="4">
    <source>
        <dbReference type="EMBL" id="CUN55907.1"/>
    </source>
</evidence>
<keyword evidence="5" id="KW-1185">Reference proteome</keyword>
<dbReference type="Gene3D" id="3.40.50.2000">
    <property type="entry name" value="Glycogen Phosphorylase B"/>
    <property type="match status" value="2"/>
</dbReference>
<dbReference type="InterPro" id="IPR002213">
    <property type="entry name" value="UDP_glucos_trans"/>
</dbReference>
<name>A0ABM9UND5_SARVE</name>
<dbReference type="CDD" id="cd03784">
    <property type="entry name" value="GT1_Gtf-like"/>
    <property type="match status" value="1"/>
</dbReference>
<comment type="similarity">
    <text evidence="1">Belongs to the UDP-glycosyltransferase family.</text>
</comment>
<evidence type="ECO:0000256" key="1">
    <source>
        <dbReference type="ARBA" id="ARBA00009995"/>
    </source>
</evidence>
<reference evidence="4 5" key="1">
    <citation type="submission" date="2015-09" db="EMBL/GenBank/DDBJ databases">
        <authorList>
            <consortium name="Pathogen Informatics"/>
        </authorList>
    </citation>
    <scope>NUCLEOTIDE SEQUENCE [LARGE SCALE GENOMIC DNA]</scope>
    <source>
        <strain evidence="4 5">2789STDY5834858</strain>
    </source>
</reference>
<dbReference type="InterPro" id="IPR010610">
    <property type="entry name" value="EryCIII-like_C"/>
</dbReference>
<dbReference type="RefSeq" id="WP_055257372.1">
    <property type="nucleotide sequence ID" value="NZ_CABIXL010000002.1"/>
</dbReference>
<gene>
    <name evidence="4" type="primary">oleD_2</name>
    <name evidence="4" type="ORF">ERS852473_00473</name>
</gene>
<dbReference type="InterPro" id="IPR006326">
    <property type="entry name" value="UDPGT_MGT-like"/>
</dbReference>
<dbReference type="EMBL" id="CYZR01000002">
    <property type="protein sequence ID" value="CUN55907.1"/>
    <property type="molecule type" value="Genomic_DNA"/>
</dbReference>